<dbReference type="OMA" id="PRICPRK"/>
<feature type="compositionally biased region" description="Basic and acidic residues" evidence="1">
    <location>
        <begin position="185"/>
        <end position="195"/>
    </location>
</feature>
<feature type="compositionally biased region" description="Polar residues" evidence="1">
    <location>
        <begin position="386"/>
        <end position="395"/>
    </location>
</feature>
<dbReference type="EMBL" id="HF935723">
    <property type="protein sequence ID" value="CCX12692.1"/>
    <property type="molecule type" value="Genomic_DNA"/>
</dbReference>
<feature type="compositionally biased region" description="Acidic residues" evidence="1">
    <location>
        <begin position="287"/>
        <end position="296"/>
    </location>
</feature>
<feature type="region of interest" description="Disordered" evidence="1">
    <location>
        <begin position="14"/>
        <end position="408"/>
    </location>
</feature>
<name>U4L7R4_PYROM</name>
<feature type="compositionally biased region" description="Basic and acidic residues" evidence="1">
    <location>
        <begin position="297"/>
        <end position="323"/>
    </location>
</feature>
<feature type="compositionally biased region" description="Basic and acidic residues" evidence="1">
    <location>
        <begin position="227"/>
        <end position="237"/>
    </location>
</feature>
<evidence type="ECO:0000313" key="2">
    <source>
        <dbReference type="EMBL" id="CCX12692.1"/>
    </source>
</evidence>
<evidence type="ECO:0000313" key="3">
    <source>
        <dbReference type="Proteomes" id="UP000018144"/>
    </source>
</evidence>
<sequence>MFAALYTRALASVSKPGCDDLPLSIAPSHISPSSSKYSRTLPPVAKMPPRRASTKAIKRQIVDDSDSDEVSEKNFSDGNFSDNAPPTPEPKLKASKSAKKVVSRALRTQKAARPPTPDEFSDKEVEASQTIVVSPSKKTPKTTKTPKSTKATKDAKTPKAKSASKATKRNSTNLITPATDNTPELELHDAPKVDDNVDEAEDDHYITPAPKRGKGAKVKAAAGYSAKEAKNKAEAKLVKSRKRRVVTGSDEEAEEEEEEEEGKEVLKSREPATRTRKRSRKSYAEEPLSEDEDEQEDKDKDVGEDRHQAAELERPDAEEKEDGKADDEDEWRSPPPVTPHQRKRQKKRSPTSVGDKAPPKTPAPRKKPSYDDSDDSDGDTAASSSVLKTPNSQLLPKTPLKRIPGSKLQHKLHRPRVFADPIVGQIEMFSSLTSILPRHIQVTWTERGDVLYLHDVVRFEFRWEKGFMVGTAWSNVVSMEEYTPGVRKKADDGETPGKGQSWFLTSTDLRSLAGVGVEQFPVKVAGICAGKMQKNRS</sequence>
<dbReference type="OrthoDB" id="10448243at2759"/>
<keyword evidence="3" id="KW-1185">Reference proteome</keyword>
<proteinExistence type="predicted"/>
<accession>U4L7R4</accession>
<feature type="compositionally biased region" description="Polar residues" evidence="1">
    <location>
        <begin position="169"/>
        <end position="182"/>
    </location>
</feature>
<feature type="compositionally biased region" description="Basic residues" evidence="1">
    <location>
        <begin position="93"/>
        <end position="102"/>
    </location>
</feature>
<gene>
    <name evidence="2" type="ORF">PCON_12286</name>
</gene>
<dbReference type="Proteomes" id="UP000018144">
    <property type="component" value="Unassembled WGS sequence"/>
</dbReference>
<evidence type="ECO:0000256" key="1">
    <source>
        <dbReference type="SAM" id="MobiDB-lite"/>
    </source>
</evidence>
<feature type="compositionally biased region" description="Acidic residues" evidence="1">
    <location>
        <begin position="249"/>
        <end position="262"/>
    </location>
</feature>
<feature type="compositionally biased region" description="Basic and acidic residues" evidence="1">
    <location>
        <begin position="263"/>
        <end position="273"/>
    </location>
</feature>
<feature type="compositionally biased region" description="Low complexity" evidence="1">
    <location>
        <begin position="24"/>
        <end position="38"/>
    </location>
</feature>
<feature type="compositionally biased region" description="Basic residues" evidence="1">
    <location>
        <begin position="48"/>
        <end position="58"/>
    </location>
</feature>
<feature type="compositionally biased region" description="Basic residues" evidence="1">
    <location>
        <begin position="340"/>
        <end position="349"/>
    </location>
</feature>
<dbReference type="AlphaFoldDB" id="U4L7R4"/>
<protein>
    <submittedName>
        <fullName evidence="2">Uncharacterized protein</fullName>
    </submittedName>
</protein>
<reference evidence="2 3" key="1">
    <citation type="journal article" date="2013" name="PLoS Genet.">
        <title>The genome and development-dependent transcriptomes of Pyronema confluens: a window into fungal evolution.</title>
        <authorList>
            <person name="Traeger S."/>
            <person name="Altegoer F."/>
            <person name="Freitag M."/>
            <person name="Gabaldon T."/>
            <person name="Kempken F."/>
            <person name="Kumar A."/>
            <person name="Marcet-Houben M."/>
            <person name="Poggeler S."/>
            <person name="Stajich J.E."/>
            <person name="Nowrousian M."/>
        </authorList>
    </citation>
    <scope>NUCLEOTIDE SEQUENCE [LARGE SCALE GENOMIC DNA]</scope>
    <source>
        <strain evidence="3">CBS 100304</strain>
        <tissue evidence="2">Vegetative mycelium</tissue>
    </source>
</reference>
<feature type="compositionally biased region" description="Low complexity" evidence="1">
    <location>
        <begin position="134"/>
        <end position="149"/>
    </location>
</feature>
<organism evidence="2 3">
    <name type="scientific">Pyronema omphalodes (strain CBS 100304)</name>
    <name type="common">Pyronema confluens</name>
    <dbReference type="NCBI Taxonomy" id="1076935"/>
    <lineage>
        <taxon>Eukaryota</taxon>
        <taxon>Fungi</taxon>
        <taxon>Dikarya</taxon>
        <taxon>Ascomycota</taxon>
        <taxon>Pezizomycotina</taxon>
        <taxon>Pezizomycetes</taxon>
        <taxon>Pezizales</taxon>
        <taxon>Pyronemataceae</taxon>
        <taxon>Pyronema</taxon>
    </lineage>
</organism>